<name>A0A848GJM6_9BACT</name>
<comment type="cofactor">
    <cofactor evidence="1">
        <name>Zn(2+)</name>
        <dbReference type="ChEBI" id="CHEBI:29105"/>
    </cofactor>
</comment>
<comment type="caution">
    <text evidence="7">The sequence shown here is derived from an EMBL/GenBank/DDBJ whole genome shotgun (WGS) entry which is preliminary data.</text>
</comment>
<keyword evidence="4" id="KW-0378">Hydrolase</keyword>
<organism evidence="7 8">
    <name type="scientific">Chitinophaga fulva</name>
    <dbReference type="NCBI Taxonomy" id="2728842"/>
    <lineage>
        <taxon>Bacteria</taxon>
        <taxon>Pseudomonadati</taxon>
        <taxon>Bacteroidota</taxon>
        <taxon>Chitinophagia</taxon>
        <taxon>Chitinophagales</taxon>
        <taxon>Chitinophagaceae</taxon>
        <taxon>Chitinophaga</taxon>
    </lineage>
</organism>
<evidence type="ECO:0000313" key="7">
    <source>
        <dbReference type="EMBL" id="NML37242.1"/>
    </source>
</evidence>
<dbReference type="RefSeq" id="WP_169224312.1">
    <property type="nucleotide sequence ID" value="NZ_JABBGC010000001.1"/>
</dbReference>
<keyword evidence="5" id="KW-0862">Zinc</keyword>
<dbReference type="Proteomes" id="UP000583266">
    <property type="component" value="Unassembled WGS sequence"/>
</dbReference>
<dbReference type="AlphaFoldDB" id="A0A848GJM6"/>
<sequence length="288" mass="33088">MSMLFACHYRHADPVITSQKTYFNAIASNDIPLGPPQEGDWRFTHKETAQTFEAYKAARPVKTTATRSVIYLLPVGEFTPLQEKVLEATREYTAIFFQLKTVLLPAHSDDSFPSNTFRQRDDGHIQLLASYILHNLLKGKTPDNGIALMAISARDLYPQSDWNYVFGLASYAERVGVSSIYRLQNETTLDATNYLLCLKRLNSIASHEIGHMFSLHHCLHARCAMNGTNNLEETDRAPNRICSECQKKLYWNLRYDNQKRLQELVDYCRQHQLQRDLGLLQKDLDATR</sequence>
<dbReference type="SUPFAM" id="SSF55486">
    <property type="entry name" value="Metalloproteases ('zincins'), catalytic domain"/>
    <property type="match status" value="1"/>
</dbReference>
<dbReference type="InterPro" id="IPR012962">
    <property type="entry name" value="Pept_M54_archaemetzincn"/>
</dbReference>
<evidence type="ECO:0000256" key="3">
    <source>
        <dbReference type="ARBA" id="ARBA00022723"/>
    </source>
</evidence>
<keyword evidence="6" id="KW-0482">Metalloprotease</keyword>
<gene>
    <name evidence="7" type="ORF">HHL17_08525</name>
</gene>
<protein>
    <submittedName>
        <fullName evidence="7">Zn-dependent protease</fullName>
    </submittedName>
</protein>
<dbReference type="InterPro" id="IPR024079">
    <property type="entry name" value="MetalloPept_cat_dom_sf"/>
</dbReference>
<dbReference type="Gene3D" id="3.40.390.10">
    <property type="entry name" value="Collagenase (Catalytic Domain)"/>
    <property type="match status" value="1"/>
</dbReference>
<keyword evidence="2 7" id="KW-0645">Protease</keyword>
<keyword evidence="3" id="KW-0479">Metal-binding</keyword>
<dbReference type="PANTHER" id="PTHR15910:SF1">
    <property type="entry name" value="ARCHAEMETZINCIN-2"/>
    <property type="match status" value="1"/>
</dbReference>
<evidence type="ECO:0000313" key="8">
    <source>
        <dbReference type="Proteomes" id="UP000583266"/>
    </source>
</evidence>
<evidence type="ECO:0000256" key="6">
    <source>
        <dbReference type="ARBA" id="ARBA00023049"/>
    </source>
</evidence>
<evidence type="ECO:0000256" key="4">
    <source>
        <dbReference type="ARBA" id="ARBA00022801"/>
    </source>
</evidence>
<proteinExistence type="predicted"/>
<dbReference type="GO" id="GO:0046872">
    <property type="term" value="F:metal ion binding"/>
    <property type="evidence" value="ECO:0007669"/>
    <property type="project" value="UniProtKB-KW"/>
</dbReference>
<evidence type="ECO:0000256" key="1">
    <source>
        <dbReference type="ARBA" id="ARBA00001947"/>
    </source>
</evidence>
<dbReference type="Pfam" id="PF07998">
    <property type="entry name" value="Peptidase_M54"/>
    <property type="match status" value="1"/>
</dbReference>
<dbReference type="GO" id="GO:0006508">
    <property type="term" value="P:proteolysis"/>
    <property type="evidence" value="ECO:0007669"/>
    <property type="project" value="UniProtKB-KW"/>
</dbReference>
<dbReference type="PANTHER" id="PTHR15910">
    <property type="entry name" value="ARCHAEMETZINCIN"/>
    <property type="match status" value="1"/>
</dbReference>
<keyword evidence="8" id="KW-1185">Reference proteome</keyword>
<evidence type="ECO:0000256" key="2">
    <source>
        <dbReference type="ARBA" id="ARBA00022670"/>
    </source>
</evidence>
<dbReference type="EMBL" id="JABBGC010000001">
    <property type="protein sequence ID" value="NML37242.1"/>
    <property type="molecule type" value="Genomic_DNA"/>
</dbReference>
<evidence type="ECO:0000256" key="5">
    <source>
        <dbReference type="ARBA" id="ARBA00022833"/>
    </source>
</evidence>
<dbReference type="GO" id="GO:0008237">
    <property type="term" value="F:metallopeptidase activity"/>
    <property type="evidence" value="ECO:0007669"/>
    <property type="project" value="UniProtKB-KW"/>
</dbReference>
<accession>A0A848GJM6</accession>
<reference evidence="7 8" key="1">
    <citation type="submission" date="2020-04" db="EMBL/GenBank/DDBJ databases">
        <title>Chitinophaga sp. G-6-1-13 sp. nov., isolated from soil.</title>
        <authorList>
            <person name="Dahal R.H."/>
            <person name="Chaudhary D.K."/>
        </authorList>
    </citation>
    <scope>NUCLEOTIDE SEQUENCE [LARGE SCALE GENOMIC DNA]</scope>
    <source>
        <strain evidence="7 8">G-6-1-13</strain>
    </source>
</reference>
<dbReference type="CDD" id="cd11375">
    <property type="entry name" value="Peptidase_M54"/>
    <property type="match status" value="1"/>
</dbReference>